<name>A0AAP7KJF1_9GAMM</name>
<reference evidence="3" key="1">
    <citation type="submission" date="2015-02" db="EMBL/GenBank/DDBJ databases">
        <title>Complete genome sequence of Francisella noatunensis subsp. orientalis FNO190 isolated from farm-raised Nile tilapia in Brazil.</title>
        <authorList>
            <person name="Figueiredo H.C.P."/>
            <person name="Leal C.A.G."/>
            <person name="Pereira F.L."/>
            <person name="Soares S.C."/>
            <person name="Goncalves L.A."/>
            <person name="Dorella F.A."/>
            <person name="Carvalho A.F."/>
            <person name="Azevedo V.A.C."/>
        </authorList>
    </citation>
    <scope>NUCLEOTIDE SEQUENCE [LARGE SCALE GENOMIC DNA]</scope>
    <source>
        <strain evidence="3">FNO190</strain>
    </source>
</reference>
<keyword evidence="3" id="KW-1185">Reference proteome</keyword>
<reference evidence="2" key="3">
    <citation type="journal article" date="2020" name="Int. J. Syst. Evol. Microbiol.">
        <title>Reclassification of Francisella noatunensis subsp. orientalis Ottem et al. 2009 as Francisella orientalis sp. nov., Francisella noatunensis subsp. chilensis subsp. nov. and emended description of Francisella noatunensis.</title>
        <authorList>
            <person name="Ramirez-Paredes J.G."/>
            <person name="Larsson P."/>
            <person name="Thompson K.D."/>
            <person name="Penman D.J."/>
            <person name="Busse H.J."/>
            <person name="Ohrman C."/>
            <person name="Sjodin A."/>
            <person name="Soto E."/>
            <person name="Richards R.H."/>
            <person name="Adams A."/>
            <person name="Colquhoun D.J."/>
        </authorList>
    </citation>
    <scope>NUCLEOTIDE SEQUENCE</scope>
    <source>
        <strain evidence="2">LADL-07285A</strain>
    </source>
</reference>
<evidence type="ECO:0000313" key="3">
    <source>
        <dbReference type="Proteomes" id="UP000035930"/>
    </source>
</evidence>
<evidence type="ECO:0000313" key="1">
    <source>
        <dbReference type="EMBL" id="AKN89176.1"/>
    </source>
</evidence>
<reference evidence="1" key="2">
    <citation type="submission" date="2017-08" db="EMBL/GenBank/DDBJ databases">
        <title>Complete Genome Sequence of Francisella noatunensis subsp. orientalis strain FNO190.</title>
        <authorList>
            <person name="Pereira F.L."/>
            <person name="Goncalves L.A."/>
            <person name="Guilherme T.C."/>
            <person name="Soares S.C."/>
            <person name="Dorella F.A."/>
            <person name="Carvalho A.F."/>
            <person name="Leibowitz M.P."/>
            <person name="Leal C.A.G."/>
            <person name="Azevedo V.A.C."/>
            <person name="Figueiredo H.C.P."/>
        </authorList>
    </citation>
    <scope>NUCLEOTIDE SEQUENCE</scope>
    <source>
        <strain evidence="1">FNO190</strain>
    </source>
</reference>
<dbReference type="GeneID" id="45433646"/>
<gene>
    <name evidence="2" type="ORF">CHQ83_04280</name>
    <name evidence="1" type="ORF">FNO190_1558</name>
</gene>
<evidence type="ECO:0000313" key="4">
    <source>
        <dbReference type="Proteomes" id="UP000774689"/>
    </source>
</evidence>
<dbReference type="Proteomes" id="UP000035930">
    <property type="component" value="Chromosome"/>
</dbReference>
<dbReference type="Proteomes" id="UP000774689">
    <property type="component" value="Unassembled WGS sequence"/>
</dbReference>
<evidence type="ECO:0000313" key="2">
    <source>
        <dbReference type="EMBL" id="NIY56557.1"/>
    </source>
</evidence>
<dbReference type="EMBL" id="CP011923">
    <property type="protein sequence ID" value="AKN89176.1"/>
    <property type="molecule type" value="Genomic_DNA"/>
</dbReference>
<protein>
    <submittedName>
        <fullName evidence="2">Uncharacterized protein</fullName>
    </submittedName>
</protein>
<dbReference type="EMBL" id="QPQM01000011">
    <property type="protein sequence ID" value="NIY56557.1"/>
    <property type="molecule type" value="Genomic_DNA"/>
</dbReference>
<proteinExistence type="predicted"/>
<dbReference type="RefSeq" id="WP_014714778.1">
    <property type="nucleotide sequence ID" value="NZ_CP011923.2"/>
</dbReference>
<sequence>MINKIKAESTAGVKLILNQEYIGYEDLALIFGELISLDRLSNIAMKDNQKIRFYFQISEDSLAKYFLENKEVLKDGTIYDNCKDEDFLNDVLKGVSTFNNAIHYVELKEPFLKYDNNSLNGYIGATVICLEN</sequence>
<organism evidence="2 4">
    <name type="scientific">Francisella orientalis</name>
    <dbReference type="NCBI Taxonomy" id="299583"/>
    <lineage>
        <taxon>Bacteria</taxon>
        <taxon>Pseudomonadati</taxon>
        <taxon>Pseudomonadota</taxon>
        <taxon>Gammaproteobacteria</taxon>
        <taxon>Thiotrichales</taxon>
        <taxon>Francisellaceae</taxon>
        <taxon>Francisella</taxon>
    </lineage>
</organism>
<accession>A0AAP7KJF1</accession>
<dbReference type="AlphaFoldDB" id="A0AAP7KJF1"/>